<dbReference type="InterPro" id="IPR052895">
    <property type="entry name" value="HetReg/Transcr_Mod"/>
</dbReference>
<evidence type="ECO:0000259" key="2">
    <source>
        <dbReference type="Pfam" id="PF06985"/>
    </source>
</evidence>
<dbReference type="PANTHER" id="PTHR24148">
    <property type="entry name" value="ANKYRIN REPEAT DOMAIN-CONTAINING PROTEIN 39 HOMOLOG-RELATED"/>
    <property type="match status" value="1"/>
</dbReference>
<name>A0AA39WT06_9PEZI</name>
<organism evidence="3 4">
    <name type="scientific">Lasiodiplodia hormozganensis</name>
    <dbReference type="NCBI Taxonomy" id="869390"/>
    <lineage>
        <taxon>Eukaryota</taxon>
        <taxon>Fungi</taxon>
        <taxon>Dikarya</taxon>
        <taxon>Ascomycota</taxon>
        <taxon>Pezizomycotina</taxon>
        <taxon>Dothideomycetes</taxon>
        <taxon>Dothideomycetes incertae sedis</taxon>
        <taxon>Botryosphaeriales</taxon>
        <taxon>Botryosphaeriaceae</taxon>
        <taxon>Lasiodiplodia</taxon>
    </lineage>
</organism>
<gene>
    <name evidence="3" type="primary">het-6_14</name>
    <name evidence="3" type="ORF">DIS24_g11496</name>
</gene>
<sequence length="353" mass="39545">MSQEEEAQSQIVGGTTSTNRSLENGNSIRLVVLHPGTSSDTLSCDLITCELDQPPDYEALSYTWDDANGDRSLTQEIRCGPAYGKIAITKNCEAALLRLRLEDDPRFLWIDALCIDQSNVRERSHQVHLMSRIYHTAFRVVVFLGNRSFESDRLFDYLSNPKANHGLPEGEAVQLAMELFKRNWFKRLWALQEIVVARAAIIICGSKTIKWQALSRFFIGSISDAARDGVPFFDSRIFVDPAAMMLCGGLQGPQPIDLLPQLFRASQTFKVSEPLDHIFAVLGLVEQSATVRIVPDYNKSVFEVLYQLSVYFVERFRIIFPPPPPPPGCGCSLIFIWGSPNLHTLGYTDGPKG</sequence>
<feature type="domain" description="Heterokaryon incompatibility" evidence="2">
    <location>
        <begin position="57"/>
        <end position="193"/>
    </location>
</feature>
<comment type="caution">
    <text evidence="3">The sequence shown here is derived from an EMBL/GenBank/DDBJ whole genome shotgun (WGS) entry which is preliminary data.</text>
</comment>
<dbReference type="Proteomes" id="UP001175001">
    <property type="component" value="Unassembled WGS sequence"/>
</dbReference>
<dbReference type="InterPro" id="IPR010730">
    <property type="entry name" value="HET"/>
</dbReference>
<proteinExistence type="predicted"/>
<feature type="compositionally biased region" description="Polar residues" evidence="1">
    <location>
        <begin position="8"/>
        <end position="20"/>
    </location>
</feature>
<dbReference type="AlphaFoldDB" id="A0AA39WT06"/>
<accession>A0AA39WT06</accession>
<feature type="region of interest" description="Disordered" evidence="1">
    <location>
        <begin position="1"/>
        <end position="20"/>
    </location>
</feature>
<reference evidence="3" key="1">
    <citation type="submission" date="2023-06" db="EMBL/GenBank/DDBJ databases">
        <title>Multi-omics analyses reveal the molecular pathogenesis toolkit of Lasiodiplodia hormozganensis, a cross-kingdom pathogen.</title>
        <authorList>
            <person name="Felix C."/>
            <person name="Meneses R."/>
            <person name="Goncalves M.F.M."/>
            <person name="Tilleman L."/>
            <person name="Duarte A.S."/>
            <person name="Jorrin-Novo J.V."/>
            <person name="Van De Peer Y."/>
            <person name="Deforce D."/>
            <person name="Van Nieuwerburgh F."/>
            <person name="Esteves A.C."/>
            <person name="Alves A."/>
        </authorList>
    </citation>
    <scope>NUCLEOTIDE SEQUENCE</scope>
    <source>
        <strain evidence="3">CBS 339.90</strain>
    </source>
</reference>
<evidence type="ECO:0000313" key="3">
    <source>
        <dbReference type="EMBL" id="KAK0621055.1"/>
    </source>
</evidence>
<evidence type="ECO:0000256" key="1">
    <source>
        <dbReference type="SAM" id="MobiDB-lite"/>
    </source>
</evidence>
<evidence type="ECO:0000313" key="4">
    <source>
        <dbReference type="Proteomes" id="UP001175001"/>
    </source>
</evidence>
<dbReference type="PANTHER" id="PTHR24148:SF73">
    <property type="entry name" value="HET DOMAIN PROTEIN (AFU_ORTHOLOGUE AFUA_8G01020)"/>
    <property type="match status" value="1"/>
</dbReference>
<protein>
    <submittedName>
        <fullName evidence="3">Heterokaryon incompatibility protein 6</fullName>
    </submittedName>
</protein>
<dbReference type="Pfam" id="PF06985">
    <property type="entry name" value="HET"/>
    <property type="match status" value="1"/>
</dbReference>
<dbReference type="EMBL" id="JAUJDW010000170">
    <property type="protein sequence ID" value="KAK0621055.1"/>
    <property type="molecule type" value="Genomic_DNA"/>
</dbReference>
<keyword evidence="4" id="KW-1185">Reference proteome</keyword>